<dbReference type="EC" id="2.5.1.61" evidence="10"/>
<protein>
    <recommendedName>
        <fullName evidence="10">Porphobilinogen deaminase</fullName>
        <shortName evidence="10">PBG</shortName>
        <ecNumber evidence="10">2.5.1.61</ecNumber>
    </recommendedName>
    <alternativeName>
        <fullName evidence="10">Hydroxymethylbilane synthase</fullName>
        <shortName evidence="10">HMBS</shortName>
    </alternativeName>
    <alternativeName>
        <fullName evidence="10">Pre-uroporphyrinogen synthase</fullName>
    </alternativeName>
</protein>
<dbReference type="PANTHER" id="PTHR45790:SF3">
    <property type="entry name" value="S-ADENOSYL-L-METHIONINE-DEPENDENT UROPORPHYRINOGEN III METHYLTRANSFERASE, CHLOROPLASTIC"/>
    <property type="match status" value="1"/>
</dbReference>
<comment type="cofactor">
    <cofactor evidence="10">
        <name>dipyrromethane</name>
        <dbReference type="ChEBI" id="CHEBI:60342"/>
    </cofactor>
    <text evidence="10">Binds 1 dipyrromethane group covalently.</text>
</comment>
<reference evidence="16" key="1">
    <citation type="submission" date="2020-10" db="EMBL/GenBank/DDBJ databases">
        <authorList>
            <person name="Gilroy R."/>
        </authorList>
    </citation>
    <scope>NUCLEOTIDE SEQUENCE</scope>
    <source>
        <strain evidence="16">ChiSjej4B22-8148</strain>
    </source>
</reference>
<dbReference type="PROSITE" id="PS00533">
    <property type="entry name" value="PORPHOBILINOGEN_DEAM"/>
    <property type="match status" value="1"/>
</dbReference>
<dbReference type="InterPro" id="IPR014777">
    <property type="entry name" value="4pyrrole_Mease_sub1"/>
</dbReference>
<dbReference type="PANTHER" id="PTHR45790">
    <property type="entry name" value="SIROHEME SYNTHASE-RELATED"/>
    <property type="match status" value="1"/>
</dbReference>
<feature type="modified residue" description="S-(dipyrrolylmethanemethyl)cysteine" evidence="10">
    <location>
        <position position="237"/>
    </location>
</feature>
<dbReference type="FunFam" id="3.40.1010.10:FF:000001">
    <property type="entry name" value="Siroheme synthase"/>
    <property type="match status" value="1"/>
</dbReference>
<feature type="domain" description="Porphobilinogen deaminase C-terminal" evidence="15">
    <location>
        <begin position="222"/>
        <end position="289"/>
    </location>
</feature>
<dbReference type="InterPro" id="IPR014776">
    <property type="entry name" value="4pyrrole_Mease_sub2"/>
</dbReference>
<dbReference type="Proteomes" id="UP000886757">
    <property type="component" value="Unassembled WGS sequence"/>
</dbReference>
<dbReference type="Gene3D" id="3.30.950.10">
    <property type="entry name" value="Methyltransferase, Cobalt-precorrin-4 Transmethylase, Domain 2"/>
    <property type="match status" value="1"/>
</dbReference>
<dbReference type="InterPro" id="IPR003754">
    <property type="entry name" value="4pyrrol_synth_uPrphyn_synth"/>
</dbReference>
<dbReference type="InterPro" id="IPR000860">
    <property type="entry name" value="HemC"/>
</dbReference>
<dbReference type="GO" id="GO:0004851">
    <property type="term" value="F:uroporphyrin-III C-methyltransferase activity"/>
    <property type="evidence" value="ECO:0007669"/>
    <property type="project" value="UniProtKB-ARBA"/>
</dbReference>
<comment type="subunit">
    <text evidence="4 10">Monomer.</text>
</comment>
<dbReference type="Gene3D" id="3.30.160.40">
    <property type="entry name" value="Porphobilinogen deaminase, C-terminal domain"/>
    <property type="match status" value="1"/>
</dbReference>
<dbReference type="SUPFAM" id="SSF53850">
    <property type="entry name" value="Periplasmic binding protein-like II"/>
    <property type="match status" value="1"/>
</dbReference>
<dbReference type="Pfam" id="PF01379">
    <property type="entry name" value="Porphobil_deam"/>
    <property type="match status" value="1"/>
</dbReference>
<dbReference type="InterPro" id="IPR036108">
    <property type="entry name" value="4pyrrol_syn_uPrphyn_synt_sf"/>
</dbReference>
<accession>A0A9D1ABF6</accession>
<dbReference type="InterPro" id="IPR022417">
    <property type="entry name" value="Porphobilin_deaminase_N"/>
</dbReference>
<sequence length="818" mass="89394">MKDKICMGSRESRLAVIQTELVRDAVKERFPEKEISILTMKTTGDRILDKSLDKIGGKGLFVKELDRALTQGITDLSVHSLKDVPMELPDQLPLVAFSKREDPRDVLVLPKGQSEPDFTKPVGCSSRRRMIQLKKLYPQAEFKMIRGNVLTRLSKVDSGEYAGTILAAAGLKRLGLEERISRYFSPEEMIPAAGQGILAVQGRAGEDYSFLEDFNDKDAEACARAERAFVRGIGGSCSSPIAAYAQVQENTLMLHGLYQEEKTGRIYEGRMQGPSEAGEKIGAALAEKIQGEIRRDLEEKRKQGKVWLVGAGPGDPGLFTVKGREVLKKAQVVVYDALVGEGVLSMIPQEAERINVGKRSSHHLMPQEEISRLLAEKAGEGKRVVRLKGGDPFLFGRGGEELEVLTEAGIPYEVVPGVTSALAVPAYQGIPVTHRDFCSSVHIITGHKREGQEYDIDFEALVRTRGTLVFLMGAASLAAICRGLIEAGMDPKMPAAFLSRGTRASQERIVADVSSLPEKVLKGNVKTPAIIVVGEVCRLADRFAWVEKLPLGGAKVLVTRPKELAGTTSGRLRELGAEVLELPAIRTVRREENPQLEDALSRLDDWDWIVFTSPTGVRLFFEELKERRIDVRKLGKARIAVIGSGSERELEKYGLYGDLIPEVYDGEHLGKAMAPLCQAGEKVLIPRAAIGNRELTETLERVEGLEISDIPLYDTVYGEETLGEAGTYPDLRQVLEKGELDYAVFTSASTVRGFAAAAGKADYARVKAICIGAQTKAAADALGMETWVAEKATIDSLIQKLTEVHGMVKEGACGAARR</sequence>
<dbReference type="InterPro" id="IPR022418">
    <property type="entry name" value="Porphobilinogen_deaminase_C"/>
</dbReference>
<name>A0A9D1ABF6_9FIRM</name>
<proteinExistence type="inferred from homology"/>
<evidence type="ECO:0000259" key="15">
    <source>
        <dbReference type="Pfam" id="PF03900"/>
    </source>
</evidence>
<evidence type="ECO:0000256" key="9">
    <source>
        <dbReference type="ARBA" id="ARBA00048169"/>
    </source>
</evidence>
<evidence type="ECO:0000256" key="3">
    <source>
        <dbReference type="ARBA" id="ARBA00005638"/>
    </source>
</evidence>
<comment type="catalytic activity">
    <reaction evidence="9 10">
        <text>4 porphobilinogen + H2O = hydroxymethylbilane + 4 NH4(+)</text>
        <dbReference type="Rhea" id="RHEA:13185"/>
        <dbReference type="ChEBI" id="CHEBI:15377"/>
        <dbReference type="ChEBI" id="CHEBI:28938"/>
        <dbReference type="ChEBI" id="CHEBI:57845"/>
        <dbReference type="ChEBI" id="CHEBI:58126"/>
        <dbReference type="EC" id="2.5.1.61"/>
    </reaction>
</comment>
<feature type="domain" description="Tetrapyrrole biosynthesis uroporphyrinogen III synthase" evidence="14">
    <location>
        <begin position="568"/>
        <end position="799"/>
    </location>
</feature>
<evidence type="ECO:0000256" key="5">
    <source>
        <dbReference type="ARBA" id="ARBA00022603"/>
    </source>
</evidence>
<reference evidence="16" key="2">
    <citation type="journal article" date="2021" name="PeerJ">
        <title>Extensive microbial diversity within the chicken gut microbiome revealed by metagenomics and culture.</title>
        <authorList>
            <person name="Gilroy R."/>
            <person name="Ravi A."/>
            <person name="Getino M."/>
            <person name="Pursley I."/>
            <person name="Horton D.L."/>
            <person name="Alikhan N.F."/>
            <person name="Baker D."/>
            <person name="Gharbi K."/>
            <person name="Hall N."/>
            <person name="Watson M."/>
            <person name="Adriaenssens E.M."/>
            <person name="Foster-Nyarko E."/>
            <person name="Jarju S."/>
            <person name="Secka A."/>
            <person name="Antonio M."/>
            <person name="Oren A."/>
            <person name="Chaudhuri R.R."/>
            <person name="La Ragione R."/>
            <person name="Hildebrand F."/>
            <person name="Pallen M.J."/>
        </authorList>
    </citation>
    <scope>NUCLEOTIDE SEQUENCE</scope>
    <source>
        <strain evidence="16">ChiSjej4B22-8148</strain>
    </source>
</reference>
<dbReference type="GO" id="GO:0005737">
    <property type="term" value="C:cytoplasm"/>
    <property type="evidence" value="ECO:0007669"/>
    <property type="project" value="UniProtKB-UniRule"/>
</dbReference>
<dbReference type="CDD" id="cd13647">
    <property type="entry name" value="PBP2_PBGD_2"/>
    <property type="match status" value="1"/>
</dbReference>
<comment type="function">
    <text evidence="1 10">Tetrapolymerization of the monopyrrole PBG into the hydroxymethylbilane pre-uroporphyrinogen in several discrete steps.</text>
</comment>
<dbReference type="SUPFAM" id="SSF69618">
    <property type="entry name" value="HemD-like"/>
    <property type="match status" value="1"/>
</dbReference>
<evidence type="ECO:0000313" key="16">
    <source>
        <dbReference type="EMBL" id="HIR13285.1"/>
    </source>
</evidence>
<evidence type="ECO:0000256" key="1">
    <source>
        <dbReference type="ARBA" id="ARBA00002869"/>
    </source>
</evidence>
<dbReference type="InterPro" id="IPR000878">
    <property type="entry name" value="4pyrrol_Mease"/>
</dbReference>
<dbReference type="InterPro" id="IPR022419">
    <property type="entry name" value="Porphobilin_deaminase_cofac_BS"/>
</dbReference>
<dbReference type="CDD" id="cd11642">
    <property type="entry name" value="SUMT"/>
    <property type="match status" value="1"/>
</dbReference>
<dbReference type="AlphaFoldDB" id="A0A9D1ABF6"/>
<dbReference type="GO" id="GO:0004852">
    <property type="term" value="F:uroporphyrinogen-III synthase activity"/>
    <property type="evidence" value="ECO:0007669"/>
    <property type="project" value="InterPro"/>
</dbReference>
<dbReference type="InterPro" id="IPR006366">
    <property type="entry name" value="CobA/CysG_C"/>
</dbReference>
<dbReference type="Gene3D" id="3.40.190.10">
    <property type="entry name" value="Periplasmic binding protein-like II"/>
    <property type="match status" value="2"/>
</dbReference>
<dbReference type="FunFam" id="3.30.950.10:FF:000001">
    <property type="entry name" value="Siroheme synthase"/>
    <property type="match status" value="1"/>
</dbReference>
<evidence type="ECO:0000256" key="10">
    <source>
        <dbReference type="HAMAP-Rule" id="MF_00260"/>
    </source>
</evidence>
<keyword evidence="6 10" id="KW-0808">Transferase</keyword>
<evidence type="ECO:0000259" key="13">
    <source>
        <dbReference type="Pfam" id="PF01379"/>
    </source>
</evidence>
<dbReference type="InterPro" id="IPR050161">
    <property type="entry name" value="Siro_Cobalamin_biosynth"/>
</dbReference>
<dbReference type="Pfam" id="PF03900">
    <property type="entry name" value="Porphobil_deamC"/>
    <property type="match status" value="1"/>
</dbReference>
<gene>
    <name evidence="10 16" type="primary">hemC</name>
    <name evidence="16" type="ORF">IAB31_05100</name>
</gene>
<evidence type="ECO:0000256" key="6">
    <source>
        <dbReference type="ARBA" id="ARBA00022679"/>
    </source>
</evidence>
<dbReference type="PROSITE" id="PS00840">
    <property type="entry name" value="SUMT_2"/>
    <property type="match status" value="1"/>
</dbReference>
<feature type="domain" description="Porphobilinogen deaminase N-terminal" evidence="13">
    <location>
        <begin position="5"/>
        <end position="206"/>
    </location>
</feature>
<dbReference type="GO" id="GO:0006782">
    <property type="term" value="P:protoporphyrinogen IX biosynthetic process"/>
    <property type="evidence" value="ECO:0007669"/>
    <property type="project" value="UniProtKB-UniRule"/>
</dbReference>
<evidence type="ECO:0000256" key="4">
    <source>
        <dbReference type="ARBA" id="ARBA00011245"/>
    </source>
</evidence>
<dbReference type="PRINTS" id="PR00151">
    <property type="entry name" value="PORPHBDMNASE"/>
</dbReference>
<dbReference type="NCBIfam" id="TIGR01469">
    <property type="entry name" value="cobA_cysG_Cterm"/>
    <property type="match status" value="1"/>
</dbReference>
<dbReference type="GO" id="GO:0004418">
    <property type="term" value="F:hydroxymethylbilane synthase activity"/>
    <property type="evidence" value="ECO:0007669"/>
    <property type="project" value="UniProtKB-UniRule"/>
</dbReference>
<comment type="similarity">
    <text evidence="3 10">Belongs to the HMBS family.</text>
</comment>
<organism evidence="16 17">
    <name type="scientific">Candidatus Choladousia intestinavium</name>
    <dbReference type="NCBI Taxonomy" id="2840727"/>
    <lineage>
        <taxon>Bacteria</taxon>
        <taxon>Bacillati</taxon>
        <taxon>Bacillota</taxon>
        <taxon>Clostridia</taxon>
        <taxon>Lachnospirales</taxon>
        <taxon>Lachnospiraceae</taxon>
        <taxon>Lachnospiraceae incertae sedis</taxon>
        <taxon>Candidatus Choladousia</taxon>
    </lineage>
</organism>
<evidence type="ECO:0000256" key="11">
    <source>
        <dbReference type="RuleBase" id="RU003960"/>
    </source>
</evidence>
<comment type="pathway">
    <text evidence="2">Porphyrin-containing compound metabolism; protoporphyrin-IX biosynthesis; coproporphyrinogen-III from 5-aminolevulinate: step 2/4.</text>
</comment>
<dbReference type="Pfam" id="PF02602">
    <property type="entry name" value="HEM4"/>
    <property type="match status" value="1"/>
</dbReference>
<dbReference type="NCBIfam" id="NF004790">
    <property type="entry name" value="PRK06136.1"/>
    <property type="match status" value="1"/>
</dbReference>
<evidence type="ECO:0000259" key="14">
    <source>
        <dbReference type="Pfam" id="PF02602"/>
    </source>
</evidence>
<dbReference type="Gene3D" id="3.40.1010.10">
    <property type="entry name" value="Cobalt-precorrin-4 Transmethylase, Domain 1"/>
    <property type="match status" value="1"/>
</dbReference>
<evidence type="ECO:0000259" key="12">
    <source>
        <dbReference type="Pfam" id="PF00590"/>
    </source>
</evidence>
<dbReference type="NCBIfam" id="TIGR00212">
    <property type="entry name" value="hemC"/>
    <property type="match status" value="1"/>
</dbReference>
<evidence type="ECO:0000256" key="2">
    <source>
        <dbReference type="ARBA" id="ARBA00004735"/>
    </source>
</evidence>
<dbReference type="FunFam" id="3.40.190.10:FF:000005">
    <property type="entry name" value="Porphobilinogen deaminase"/>
    <property type="match status" value="1"/>
</dbReference>
<dbReference type="FunFam" id="3.40.190.10:FF:000004">
    <property type="entry name" value="Porphobilinogen deaminase"/>
    <property type="match status" value="1"/>
</dbReference>
<dbReference type="GO" id="GO:0032259">
    <property type="term" value="P:methylation"/>
    <property type="evidence" value="ECO:0007669"/>
    <property type="project" value="UniProtKB-KW"/>
</dbReference>
<keyword evidence="5 11" id="KW-0489">Methyltransferase</keyword>
<dbReference type="HAMAP" id="MF_00260">
    <property type="entry name" value="Porphobil_deam"/>
    <property type="match status" value="1"/>
</dbReference>
<evidence type="ECO:0000256" key="7">
    <source>
        <dbReference type="ARBA" id="ARBA00022691"/>
    </source>
</evidence>
<dbReference type="InterPro" id="IPR035996">
    <property type="entry name" value="4pyrrol_Methylase_sf"/>
</dbReference>
<dbReference type="SUPFAM" id="SSF54782">
    <property type="entry name" value="Porphobilinogen deaminase (hydroxymethylbilane synthase), C-terminal domain"/>
    <property type="match status" value="1"/>
</dbReference>
<dbReference type="CDD" id="cd06578">
    <property type="entry name" value="HemD"/>
    <property type="match status" value="1"/>
</dbReference>
<comment type="similarity">
    <text evidence="11">Belongs to the precorrin methyltransferase family.</text>
</comment>
<dbReference type="Gene3D" id="3.40.50.10090">
    <property type="match status" value="2"/>
</dbReference>
<dbReference type="Pfam" id="PF00590">
    <property type="entry name" value="TP_methylase"/>
    <property type="match status" value="1"/>
</dbReference>
<comment type="miscellaneous">
    <text evidence="10">The porphobilinogen subunits are added to the dipyrromethane group.</text>
</comment>
<feature type="domain" description="Tetrapyrrole methylase" evidence="12">
    <location>
        <begin position="305"/>
        <end position="515"/>
    </location>
</feature>
<dbReference type="InterPro" id="IPR003043">
    <property type="entry name" value="Uropor_MeTrfase_CS"/>
</dbReference>
<keyword evidence="8 10" id="KW-0627">Porphyrin biosynthesis</keyword>
<dbReference type="SUPFAM" id="SSF53790">
    <property type="entry name" value="Tetrapyrrole methylase"/>
    <property type="match status" value="1"/>
</dbReference>
<comment type="caution">
    <text evidence="16">The sequence shown here is derived from an EMBL/GenBank/DDBJ whole genome shotgun (WGS) entry which is preliminary data.</text>
</comment>
<dbReference type="GO" id="GO:0019354">
    <property type="term" value="P:siroheme biosynthetic process"/>
    <property type="evidence" value="ECO:0007669"/>
    <property type="project" value="InterPro"/>
</dbReference>
<evidence type="ECO:0000256" key="8">
    <source>
        <dbReference type="ARBA" id="ARBA00023244"/>
    </source>
</evidence>
<dbReference type="EMBL" id="DVGK01000059">
    <property type="protein sequence ID" value="HIR13285.1"/>
    <property type="molecule type" value="Genomic_DNA"/>
</dbReference>
<keyword evidence="7" id="KW-0949">S-adenosyl-L-methionine</keyword>
<dbReference type="InterPro" id="IPR036803">
    <property type="entry name" value="Porphobilinogen_deaminase_C_sf"/>
</dbReference>
<evidence type="ECO:0000313" key="17">
    <source>
        <dbReference type="Proteomes" id="UP000886757"/>
    </source>
</evidence>